<evidence type="ECO:0000313" key="3">
    <source>
        <dbReference type="Proteomes" id="UP001479436"/>
    </source>
</evidence>
<evidence type="ECO:0000256" key="1">
    <source>
        <dbReference type="SAM" id="SignalP"/>
    </source>
</evidence>
<organism evidence="2 3">
    <name type="scientific">Basidiobolus ranarum</name>
    <dbReference type="NCBI Taxonomy" id="34480"/>
    <lineage>
        <taxon>Eukaryota</taxon>
        <taxon>Fungi</taxon>
        <taxon>Fungi incertae sedis</taxon>
        <taxon>Zoopagomycota</taxon>
        <taxon>Entomophthoromycotina</taxon>
        <taxon>Basidiobolomycetes</taxon>
        <taxon>Basidiobolales</taxon>
        <taxon>Basidiobolaceae</taxon>
        <taxon>Basidiobolus</taxon>
    </lineage>
</organism>
<reference evidence="2 3" key="1">
    <citation type="submission" date="2023-04" db="EMBL/GenBank/DDBJ databases">
        <title>Genome of Basidiobolus ranarum AG-B5.</title>
        <authorList>
            <person name="Stajich J.E."/>
            <person name="Carter-House D."/>
            <person name="Gryganskyi A."/>
        </authorList>
    </citation>
    <scope>NUCLEOTIDE SEQUENCE [LARGE SCALE GENOMIC DNA]</scope>
    <source>
        <strain evidence="2 3">AG-B5</strain>
    </source>
</reference>
<dbReference type="Proteomes" id="UP001479436">
    <property type="component" value="Unassembled WGS sequence"/>
</dbReference>
<evidence type="ECO:0000313" key="2">
    <source>
        <dbReference type="EMBL" id="KAK9711626.1"/>
    </source>
</evidence>
<gene>
    <name evidence="2" type="ORF">K7432_007701</name>
</gene>
<sequence length="165" mass="17711">MKPIQLLASLGFIALASAFDCSVPHNAPAAYQNEQKPRDLLKQNGISVNLGCQNAQANLAQTCLAGTEIVTIGVVISLQKLLPSNCDPIVVTGAAEVYPHGATSTHAKGQALDLRMTSCLSQYIVNNMQYQGLTAGTKQKYYKSGSGNFYLNEGTHWHLQVCQNS</sequence>
<protein>
    <submittedName>
        <fullName evidence="2">Uncharacterized protein</fullName>
    </submittedName>
</protein>
<accession>A0ABR2VZS5</accession>
<proteinExistence type="predicted"/>
<dbReference type="EMBL" id="JASJQH010007268">
    <property type="protein sequence ID" value="KAK9711626.1"/>
    <property type="molecule type" value="Genomic_DNA"/>
</dbReference>
<keyword evidence="1" id="KW-0732">Signal</keyword>
<feature type="chain" id="PRO_5045280318" evidence="1">
    <location>
        <begin position="19"/>
        <end position="165"/>
    </location>
</feature>
<name>A0ABR2VZS5_9FUNG</name>
<feature type="signal peptide" evidence="1">
    <location>
        <begin position="1"/>
        <end position="18"/>
    </location>
</feature>
<keyword evidence="3" id="KW-1185">Reference proteome</keyword>
<comment type="caution">
    <text evidence="2">The sequence shown here is derived from an EMBL/GenBank/DDBJ whole genome shotgun (WGS) entry which is preliminary data.</text>
</comment>